<dbReference type="EMBL" id="CP075144">
    <property type="protein sequence ID" value="QWJ68609.1"/>
    <property type="molecule type" value="Genomic_DNA"/>
</dbReference>
<evidence type="ECO:0000313" key="3">
    <source>
        <dbReference type="EMBL" id="HAB4466749.1"/>
    </source>
</evidence>
<evidence type="ECO:0000313" key="1">
    <source>
        <dbReference type="EMBL" id="ATW55899.1"/>
    </source>
</evidence>
<dbReference type="EMBL" id="AAIBIC010000003">
    <property type="protein sequence ID" value="ECC3913179.1"/>
    <property type="molecule type" value="Genomic_DNA"/>
</dbReference>
<dbReference type="NCBIfam" id="TIGR02497">
    <property type="entry name" value="yscI_hrpB_dom"/>
    <property type="match status" value="1"/>
</dbReference>
<reference evidence="1 7" key="1">
    <citation type="submission" date="2017-09" db="EMBL/GenBank/DDBJ databases">
        <title>Complete genome of Salmonella enterica subsp. diarizonae isolated from stool of a patient with bacterial enteropathy.</title>
        <authorList>
            <person name="Zhou J."/>
            <person name="Chen Q."/>
            <person name="Guo L."/>
            <person name="Fan J."/>
        </authorList>
    </citation>
    <scope>NUCLEOTIDE SEQUENCE [LARGE SCALE GENOMIC DNA]</scope>
    <source>
        <strain evidence="1 7">HZS154</strain>
    </source>
</reference>
<dbReference type="GO" id="GO:0030254">
    <property type="term" value="P:protein secretion by the type III secretion system"/>
    <property type="evidence" value="ECO:0007669"/>
    <property type="project" value="InterPro"/>
</dbReference>
<dbReference type="AlphaFoldDB" id="A0A2I5HK02"/>
<dbReference type="RefSeq" id="WP_071891247.1">
    <property type="nucleotide sequence ID" value="NZ_CP011288.1"/>
</dbReference>
<dbReference type="Proteomes" id="UP000839735">
    <property type="component" value="Unassembled WGS sequence"/>
</dbReference>
<gene>
    <name evidence="6" type="primary">sctI</name>
    <name evidence="6" type="ORF">ABB53_017915</name>
    <name evidence="1" type="ORF">CNQ75_16055</name>
    <name evidence="2" type="ORF">CTQ69_03735</name>
    <name evidence="4" type="ORF">G0D47_03010</name>
    <name evidence="5" type="ORF">G2974_21890</name>
    <name evidence="3" type="ORF">GBZ04_19040</name>
</gene>
<evidence type="ECO:0000313" key="2">
    <source>
        <dbReference type="EMBL" id="ECC3913179.1"/>
    </source>
</evidence>
<evidence type="ECO:0000313" key="7">
    <source>
        <dbReference type="Proteomes" id="UP000230639"/>
    </source>
</evidence>
<reference evidence="3" key="2">
    <citation type="journal article" date="2018" name="Genome Biol.">
        <title>SKESA: strategic k-mer extension for scrupulous assemblies.</title>
        <authorList>
            <person name="Souvorov A."/>
            <person name="Agarwala R."/>
            <person name="Lipman D.J."/>
        </authorList>
    </citation>
    <scope>NUCLEOTIDE SEQUENCE</scope>
    <source>
        <strain evidence="4">11-1391</strain>
        <strain evidence="3">Salmonella enterica</strain>
    </source>
</reference>
<dbReference type="EMBL" id="DAAMII010000002">
    <property type="protein sequence ID" value="HAC6763678.1"/>
    <property type="molecule type" value="Genomic_DNA"/>
</dbReference>
<proteinExistence type="predicted"/>
<name>A0A2I5HK02_SALDZ</name>
<reference evidence="6" key="3">
    <citation type="submission" date="2018-07" db="EMBL/GenBank/DDBJ databases">
        <authorList>
            <consortium name="GenomeTrakr network: Whole genome sequencing for foodborne pathogen traceback"/>
        </authorList>
    </citation>
    <scope>NUCLEOTIDE SEQUENCE</scope>
    <source>
        <strain evidence="6">CFSAN030538</strain>
    </source>
</reference>
<dbReference type="Pfam" id="PF17001">
    <property type="entry name" value="T3SS_basalb_I"/>
    <property type="match status" value="1"/>
</dbReference>
<evidence type="ECO:0000313" key="6">
    <source>
        <dbReference type="EMBL" id="QWJ68609.1"/>
    </source>
</evidence>
<dbReference type="Proteomes" id="UP000230639">
    <property type="component" value="Chromosome"/>
</dbReference>
<sequence length="122" mass="13298">MDVSVVTNSTLQSLPSNDVATHINVPDVKDIEEFKRMMAASQPVPEANLVNGIQQQQELYANTIAKINSVADTDLMHGTKVDSATNLLNTQYALFNLSFNLDLTAKVAGQFSQAVNKLTTMQ</sequence>
<dbReference type="InterPro" id="IPR012670">
    <property type="entry name" value="T3SS_YscI/HrpB"/>
</dbReference>
<evidence type="ECO:0000313" key="5">
    <source>
        <dbReference type="EMBL" id="HAE1650973.1"/>
    </source>
</evidence>
<dbReference type="EMBL" id="CP023345">
    <property type="protein sequence ID" value="ATW55899.1"/>
    <property type="molecule type" value="Genomic_DNA"/>
</dbReference>
<reference evidence="3" key="5">
    <citation type="submission" date="2019-10" db="EMBL/GenBank/DDBJ databases">
        <authorList>
            <consortium name="NCBI Pathogen Detection Project"/>
        </authorList>
    </citation>
    <scope>NUCLEOTIDE SEQUENCE</scope>
    <source>
        <strain evidence="4">11-1391</strain>
        <strain evidence="3">Salmonella enterica</strain>
    </source>
</reference>
<dbReference type="EMBL" id="DAARAS010000115">
    <property type="protein sequence ID" value="HAE1650973.1"/>
    <property type="molecule type" value="Genomic_DNA"/>
</dbReference>
<dbReference type="EMBL" id="DAAGTH010000042">
    <property type="protein sequence ID" value="HAB4466749.1"/>
    <property type="molecule type" value="Genomic_DNA"/>
</dbReference>
<organism evidence="1 7">
    <name type="scientific">Salmonella diarizonae</name>
    <dbReference type="NCBI Taxonomy" id="59204"/>
    <lineage>
        <taxon>Bacteria</taxon>
        <taxon>Pseudomonadati</taxon>
        <taxon>Pseudomonadota</taxon>
        <taxon>Gammaproteobacteria</taxon>
        <taxon>Enterobacterales</taxon>
        <taxon>Enterobacteriaceae</taxon>
        <taxon>Salmonella</taxon>
    </lineage>
</organism>
<dbReference type="STRING" id="59204.UQ49_05820"/>
<reference evidence="6" key="6">
    <citation type="submission" date="2021-05" db="EMBL/GenBank/DDBJ databases">
        <title>Whole genome PacBio Sequel sequence of Salmonella enterica subsp. enterica.</title>
        <authorList>
            <person name="Hoffmann M."/>
            <person name="Balkey M."/>
            <person name="Luo Y."/>
        </authorList>
    </citation>
    <scope>NUCLEOTIDE SEQUENCE</scope>
    <source>
        <strain evidence="6">CFSAN030538</strain>
    </source>
</reference>
<reference evidence="2" key="4">
    <citation type="submission" date="2018-08" db="EMBL/GenBank/DDBJ databases">
        <authorList>
            <person name="Ashton P.M."/>
            <person name="Dallman T."/>
            <person name="Nair S."/>
            <person name="De Pinna E."/>
            <person name="Peters T."/>
            <person name="Grant K."/>
        </authorList>
    </citation>
    <scope>NUCLEOTIDE SEQUENCE [LARGE SCALE GENOMIC DNA]</scope>
    <source>
        <strain evidence="2">294779</strain>
    </source>
</reference>
<accession>A0A2I5HK02</accession>
<evidence type="ECO:0000313" key="4">
    <source>
        <dbReference type="EMBL" id="HAC6763678.1"/>
    </source>
</evidence>
<protein>
    <submittedName>
        <fullName evidence="1">EscI/YscI/HrpB family type III secretion system inner rod protein</fullName>
    </submittedName>
    <submittedName>
        <fullName evidence="6">Type III secretion system inner rod subunit SctI</fullName>
    </submittedName>
</protein>